<evidence type="ECO:0000259" key="7">
    <source>
        <dbReference type="PROSITE" id="PS50111"/>
    </source>
</evidence>
<keyword evidence="2" id="KW-0488">Methylation</keyword>
<dbReference type="Proteomes" id="UP000215441">
    <property type="component" value="Unassembled WGS sequence"/>
</dbReference>
<dbReference type="PROSITE" id="PS50885">
    <property type="entry name" value="HAMP"/>
    <property type="match status" value="1"/>
</dbReference>
<dbReference type="Pfam" id="PF00015">
    <property type="entry name" value="MCPsignal"/>
    <property type="match status" value="1"/>
</dbReference>
<keyword evidence="4" id="KW-0807">Transducer</keyword>
<dbReference type="Pfam" id="PF12729">
    <property type="entry name" value="4HB_MCP_1"/>
    <property type="match status" value="1"/>
</dbReference>
<dbReference type="GO" id="GO:0006935">
    <property type="term" value="P:chemotaxis"/>
    <property type="evidence" value="ECO:0007669"/>
    <property type="project" value="InterPro"/>
</dbReference>
<evidence type="ECO:0000313" key="9">
    <source>
        <dbReference type="EMBL" id="OYD51495.1"/>
    </source>
</evidence>
<keyword evidence="6" id="KW-0472">Membrane</keyword>
<dbReference type="CDD" id="cd11386">
    <property type="entry name" value="MCP_signal"/>
    <property type="match status" value="1"/>
</dbReference>
<dbReference type="InterPro" id="IPR004090">
    <property type="entry name" value="Chemotax_Me-accpt_rcpt"/>
</dbReference>
<dbReference type="PROSITE" id="PS50111">
    <property type="entry name" value="CHEMOTAXIS_TRANSDUC_2"/>
    <property type="match status" value="1"/>
</dbReference>
<evidence type="ECO:0000313" key="10">
    <source>
        <dbReference type="Proteomes" id="UP000215441"/>
    </source>
</evidence>
<keyword evidence="6" id="KW-1133">Transmembrane helix</keyword>
<dbReference type="PANTHER" id="PTHR43531:SF14">
    <property type="entry name" value="METHYL-ACCEPTING CHEMOTAXIS PROTEIN I-RELATED"/>
    <property type="match status" value="1"/>
</dbReference>
<evidence type="ECO:0000256" key="5">
    <source>
        <dbReference type="SAM" id="MobiDB-lite"/>
    </source>
</evidence>
<evidence type="ECO:0000256" key="1">
    <source>
        <dbReference type="ARBA" id="ARBA00004370"/>
    </source>
</evidence>
<accession>A0A235EST8</accession>
<dbReference type="Gene3D" id="6.10.340.10">
    <property type="match status" value="1"/>
</dbReference>
<comment type="similarity">
    <text evidence="3">Belongs to the methyl-accepting chemotaxis (MCP) protein family.</text>
</comment>
<evidence type="ECO:0000259" key="8">
    <source>
        <dbReference type="PROSITE" id="PS50885"/>
    </source>
</evidence>
<dbReference type="GO" id="GO:0007165">
    <property type="term" value="P:signal transduction"/>
    <property type="evidence" value="ECO:0007669"/>
    <property type="project" value="UniProtKB-KW"/>
</dbReference>
<proteinExistence type="inferred from homology"/>
<feature type="region of interest" description="Disordered" evidence="5">
    <location>
        <begin position="521"/>
        <end position="563"/>
    </location>
</feature>
<dbReference type="GO" id="GO:0004888">
    <property type="term" value="F:transmembrane signaling receptor activity"/>
    <property type="evidence" value="ECO:0007669"/>
    <property type="project" value="InterPro"/>
</dbReference>
<dbReference type="PANTHER" id="PTHR43531">
    <property type="entry name" value="PROTEIN ICFG"/>
    <property type="match status" value="1"/>
</dbReference>
<dbReference type="InterPro" id="IPR004089">
    <property type="entry name" value="MCPsignal_dom"/>
</dbReference>
<protein>
    <submittedName>
        <fullName evidence="9">Chemotaxis protein</fullName>
    </submittedName>
</protein>
<organism evidence="9 10">
    <name type="scientific">Acidovorax kalamii</name>
    <dbReference type="NCBI Taxonomy" id="2004485"/>
    <lineage>
        <taxon>Bacteria</taxon>
        <taxon>Pseudomonadati</taxon>
        <taxon>Pseudomonadota</taxon>
        <taxon>Betaproteobacteria</taxon>
        <taxon>Burkholderiales</taxon>
        <taxon>Comamonadaceae</taxon>
        <taxon>Acidovorax</taxon>
    </lineage>
</organism>
<feature type="compositionally biased region" description="Polar residues" evidence="5">
    <location>
        <begin position="554"/>
        <end position="563"/>
    </location>
</feature>
<dbReference type="InterPro" id="IPR051310">
    <property type="entry name" value="MCP_chemotaxis"/>
</dbReference>
<dbReference type="InterPro" id="IPR024478">
    <property type="entry name" value="HlyB_4HB_MCP"/>
</dbReference>
<evidence type="ECO:0000256" key="3">
    <source>
        <dbReference type="ARBA" id="ARBA00029447"/>
    </source>
</evidence>
<dbReference type="OrthoDB" id="9806477at2"/>
<dbReference type="PRINTS" id="PR00260">
    <property type="entry name" value="CHEMTRNSDUCR"/>
</dbReference>
<evidence type="ECO:0000256" key="6">
    <source>
        <dbReference type="SAM" id="Phobius"/>
    </source>
</evidence>
<dbReference type="SMART" id="SM00283">
    <property type="entry name" value="MA"/>
    <property type="match status" value="1"/>
</dbReference>
<name>A0A235EST8_9BURK</name>
<gene>
    <name evidence="9" type="ORF">CBY09_06720</name>
</gene>
<dbReference type="SUPFAM" id="SSF58104">
    <property type="entry name" value="Methyl-accepting chemotaxis protein (MCP) signaling domain"/>
    <property type="match status" value="1"/>
</dbReference>
<dbReference type="AlphaFoldDB" id="A0A235EST8"/>
<dbReference type="SMART" id="SM00304">
    <property type="entry name" value="HAMP"/>
    <property type="match status" value="1"/>
</dbReference>
<sequence>MLQKIKIGTRLALAFAVLLLLISALAAGGISGAKRLTERSAALYGDRTVPLGVLSEISHLTQRNRVLVMDMLMDPGTSNLQASHTELTANVERIRSLWASYTAKPLAAQEQSLAQAFAEANTQYLDKGLLPAAQALVSGKYDDGSELYITQIRPQAAKVQAAVEQLVGLQIEVGAEEFGAAKAMSETIHVWMLAATALALLVGAAMALVITRSISRPLQQAVALARTVAGGDLSAQIVVRGTDETAELLGALREMNQQLVRVITEVRDSTETVARDAVLMAGGAEDLARRTEVQASNLQETAASMEQLTITVQHNTDNAHRATQLAQEASKVANEGGSVMRDVVATMQEINLQSQKITDIIKVIDDIAFQTNLLALNAAVEAARAGEQGRGFAVVAGEVRGLSQRSSTAAREIRGLIAASVQGVGRGSALVGQAGERVANTVRHVNQVVALISEIQNAGQEQARGIAQIGEAVRQLDVATQQNAALVDDSSSASTGVKNQVRRLLEVIHQFRLAPDGARPAVDALEGPRQGGLPLPSTAPNALGAALPAGATPRQPQLSMAPR</sequence>
<dbReference type="GO" id="GO:0005886">
    <property type="term" value="C:plasma membrane"/>
    <property type="evidence" value="ECO:0007669"/>
    <property type="project" value="TreeGrafter"/>
</dbReference>
<evidence type="ECO:0000256" key="2">
    <source>
        <dbReference type="ARBA" id="ARBA00022481"/>
    </source>
</evidence>
<dbReference type="CDD" id="cd06225">
    <property type="entry name" value="HAMP"/>
    <property type="match status" value="1"/>
</dbReference>
<feature type="domain" description="Methyl-accepting transducer" evidence="7">
    <location>
        <begin position="269"/>
        <end position="498"/>
    </location>
</feature>
<evidence type="ECO:0000256" key="4">
    <source>
        <dbReference type="PROSITE-ProRule" id="PRU00284"/>
    </source>
</evidence>
<dbReference type="Pfam" id="PF00672">
    <property type="entry name" value="HAMP"/>
    <property type="match status" value="1"/>
</dbReference>
<feature type="transmembrane region" description="Helical" evidence="6">
    <location>
        <begin position="190"/>
        <end position="210"/>
    </location>
</feature>
<feature type="compositionally biased region" description="Low complexity" evidence="5">
    <location>
        <begin position="538"/>
        <end position="552"/>
    </location>
</feature>
<comment type="caution">
    <text evidence="9">The sequence shown here is derived from an EMBL/GenBank/DDBJ whole genome shotgun (WGS) entry which is preliminary data.</text>
</comment>
<dbReference type="InterPro" id="IPR003660">
    <property type="entry name" value="HAMP_dom"/>
</dbReference>
<dbReference type="EMBL" id="NOIG01000004">
    <property type="protein sequence ID" value="OYD51495.1"/>
    <property type="molecule type" value="Genomic_DNA"/>
</dbReference>
<dbReference type="RefSeq" id="WP_094287635.1">
    <property type="nucleotide sequence ID" value="NZ_NOIG01000004.1"/>
</dbReference>
<keyword evidence="6" id="KW-0812">Transmembrane</keyword>
<keyword evidence="10" id="KW-1185">Reference proteome</keyword>
<dbReference type="FunFam" id="1.10.287.950:FF:000001">
    <property type="entry name" value="Methyl-accepting chemotaxis sensory transducer"/>
    <property type="match status" value="1"/>
</dbReference>
<reference evidence="9 10" key="1">
    <citation type="submission" date="2017-07" db="EMBL/GenBank/DDBJ databases">
        <title>Acidovorax KNDSW TSA 6 genome sequence and assembly.</title>
        <authorList>
            <person name="Mayilraj S."/>
        </authorList>
    </citation>
    <scope>NUCLEOTIDE SEQUENCE [LARGE SCALE GENOMIC DNA]</scope>
    <source>
        <strain evidence="9 10">KNDSW-TSA6</strain>
    </source>
</reference>
<feature type="domain" description="HAMP" evidence="8">
    <location>
        <begin position="212"/>
        <end position="264"/>
    </location>
</feature>
<dbReference type="Gene3D" id="1.10.287.950">
    <property type="entry name" value="Methyl-accepting chemotaxis protein"/>
    <property type="match status" value="1"/>
</dbReference>
<comment type="subcellular location">
    <subcellularLocation>
        <location evidence="1">Membrane</location>
    </subcellularLocation>
</comment>